<comment type="subcellular location">
    <subcellularLocation>
        <location evidence="1">Cell envelope</location>
    </subcellularLocation>
</comment>
<dbReference type="PANTHER" id="PTHR30158:SF3">
    <property type="entry name" value="MULTIDRUG EFFLUX PUMP SUBUNIT ACRA-RELATED"/>
    <property type="match status" value="1"/>
</dbReference>
<dbReference type="Gene3D" id="1.10.287.470">
    <property type="entry name" value="Helix hairpin bin"/>
    <property type="match status" value="1"/>
</dbReference>
<evidence type="ECO:0000313" key="8">
    <source>
        <dbReference type="Proteomes" id="UP000276254"/>
    </source>
</evidence>
<dbReference type="InterPro" id="IPR058625">
    <property type="entry name" value="MdtA-like_BSH"/>
</dbReference>
<dbReference type="OrthoDB" id="9816569at2"/>
<dbReference type="FunFam" id="2.40.420.20:FF:000001">
    <property type="entry name" value="Efflux RND transporter periplasmic adaptor subunit"/>
    <property type="match status" value="1"/>
</dbReference>
<evidence type="ECO:0000259" key="5">
    <source>
        <dbReference type="Pfam" id="PF25944"/>
    </source>
</evidence>
<dbReference type="SUPFAM" id="SSF111369">
    <property type="entry name" value="HlyD-like secretion proteins"/>
    <property type="match status" value="1"/>
</dbReference>
<dbReference type="Pfam" id="PF25876">
    <property type="entry name" value="HH_MFP_RND"/>
    <property type="match status" value="1"/>
</dbReference>
<dbReference type="Proteomes" id="UP000276254">
    <property type="component" value="Chromosome"/>
</dbReference>
<dbReference type="InterPro" id="IPR006143">
    <property type="entry name" value="RND_pump_MFP"/>
</dbReference>
<feature type="domain" description="Multidrug resistance protein MdtA-like beta-barrel" evidence="5">
    <location>
        <begin position="252"/>
        <end position="339"/>
    </location>
</feature>
<dbReference type="KEGG" id="spha:D3Y57_06100"/>
<accession>A0A494TED0</accession>
<dbReference type="Pfam" id="PF25917">
    <property type="entry name" value="BSH_RND"/>
    <property type="match status" value="1"/>
</dbReference>
<dbReference type="Pfam" id="PF25967">
    <property type="entry name" value="RND-MFP_C"/>
    <property type="match status" value="1"/>
</dbReference>
<name>A0A494TED0_SPHPE</name>
<organism evidence="7 8">
    <name type="scientific">Sphingomonas paeninsulae</name>
    <dbReference type="NCBI Taxonomy" id="2319844"/>
    <lineage>
        <taxon>Bacteria</taxon>
        <taxon>Pseudomonadati</taxon>
        <taxon>Pseudomonadota</taxon>
        <taxon>Alphaproteobacteria</taxon>
        <taxon>Sphingomonadales</taxon>
        <taxon>Sphingomonadaceae</taxon>
        <taxon>Sphingomonas</taxon>
    </lineage>
</organism>
<sequence length="429" mass="44866">MPVVRLHASTSVSADFRSRNNCHTGAVLAFSQEFVLTAPFDKSTGHRRRRIFRAALVTVLAGSILGGCSKPAKKTPPTPEAGFVVVKTQTVPLTVELAGRTSAYETSEVRPQVSGIVRERLFTEGSVVHAGQTLYRIDPSLYRAAAAQAQANLQNANAVREAAEAKANRYRPLAKIEAVSQQDLTDASAAARQAGAGVAQNRAALDTANINLRFTKIAAPITGRVGRSIVTTGALVTSSQADPMTTIQRLDPMFVDIQQSSADLLALRRALASGGLGVSSAAVKLTLEDGSDYGPTGTVQFAEAMVDANTGSVTLRAKFPNPNGLLLPGMYVRAKLAQGTAQSAILLPQQGVSRDAKGGATVLVVGPDNKAVQRNVTADRAIGAQWLVTSGLKPGDRVITEGLIRIKAGQAIKPVPAGSKPAQPEHAAS</sequence>
<proteinExistence type="inferred from homology"/>
<dbReference type="GO" id="GO:0005886">
    <property type="term" value="C:plasma membrane"/>
    <property type="evidence" value="ECO:0007669"/>
    <property type="project" value="UniProtKB-SubCell"/>
</dbReference>
<dbReference type="InterPro" id="IPR058626">
    <property type="entry name" value="MdtA-like_b-barrel"/>
</dbReference>
<dbReference type="Pfam" id="PF25944">
    <property type="entry name" value="Beta-barrel_RND"/>
    <property type="match status" value="1"/>
</dbReference>
<dbReference type="InterPro" id="IPR058627">
    <property type="entry name" value="MdtA-like_C"/>
</dbReference>
<reference evidence="7 8" key="1">
    <citation type="submission" date="2018-09" db="EMBL/GenBank/DDBJ databases">
        <title>Sphingomonas peninsula sp. nov., isolated from fildes peninsula, Antarctic soil.</title>
        <authorList>
            <person name="Yingchao G."/>
        </authorList>
    </citation>
    <scope>NUCLEOTIDE SEQUENCE [LARGE SCALE GENOMIC DNA]</scope>
    <source>
        <strain evidence="7 8">YZ-8</strain>
    </source>
</reference>
<dbReference type="PANTHER" id="PTHR30158">
    <property type="entry name" value="ACRA/E-RELATED COMPONENT OF DRUG EFFLUX TRANSPORTER"/>
    <property type="match status" value="1"/>
</dbReference>
<dbReference type="Gene3D" id="2.40.50.100">
    <property type="match status" value="1"/>
</dbReference>
<protein>
    <submittedName>
        <fullName evidence="7">Efflux RND transporter periplasmic adaptor subunit</fullName>
    </submittedName>
</protein>
<dbReference type="GO" id="GO:0022857">
    <property type="term" value="F:transmembrane transporter activity"/>
    <property type="evidence" value="ECO:0007669"/>
    <property type="project" value="InterPro"/>
</dbReference>
<dbReference type="GO" id="GO:0046677">
    <property type="term" value="P:response to antibiotic"/>
    <property type="evidence" value="ECO:0007669"/>
    <property type="project" value="TreeGrafter"/>
</dbReference>
<dbReference type="NCBIfam" id="TIGR01730">
    <property type="entry name" value="RND_mfp"/>
    <property type="match status" value="1"/>
</dbReference>
<gene>
    <name evidence="7" type="ORF">D3Y57_06100</name>
</gene>
<feature type="domain" description="Multidrug resistance protein MdtA-like barrel-sandwich hybrid" evidence="4">
    <location>
        <begin position="106"/>
        <end position="248"/>
    </location>
</feature>
<evidence type="ECO:0000256" key="2">
    <source>
        <dbReference type="ARBA" id="ARBA00009477"/>
    </source>
</evidence>
<evidence type="ECO:0000259" key="4">
    <source>
        <dbReference type="Pfam" id="PF25917"/>
    </source>
</evidence>
<feature type="domain" description="Multidrug resistance protein MdtA-like alpha-helical hairpin" evidence="3">
    <location>
        <begin position="147"/>
        <end position="215"/>
    </location>
</feature>
<dbReference type="AlphaFoldDB" id="A0A494TED0"/>
<comment type="similarity">
    <text evidence="2">Belongs to the membrane fusion protein (MFP) (TC 8.A.1) family.</text>
</comment>
<feature type="domain" description="Multidrug resistance protein MdtA-like C-terminal permuted SH3" evidence="6">
    <location>
        <begin position="344"/>
        <end position="403"/>
    </location>
</feature>
<keyword evidence="8" id="KW-1185">Reference proteome</keyword>
<evidence type="ECO:0000259" key="3">
    <source>
        <dbReference type="Pfam" id="PF25876"/>
    </source>
</evidence>
<evidence type="ECO:0000259" key="6">
    <source>
        <dbReference type="Pfam" id="PF25967"/>
    </source>
</evidence>
<dbReference type="Gene3D" id="2.40.30.170">
    <property type="match status" value="1"/>
</dbReference>
<dbReference type="Gene3D" id="2.40.420.20">
    <property type="match status" value="1"/>
</dbReference>
<dbReference type="InterPro" id="IPR058624">
    <property type="entry name" value="MdtA-like_HH"/>
</dbReference>
<evidence type="ECO:0000256" key="1">
    <source>
        <dbReference type="ARBA" id="ARBA00004196"/>
    </source>
</evidence>
<evidence type="ECO:0000313" key="7">
    <source>
        <dbReference type="EMBL" id="AYJ85622.1"/>
    </source>
</evidence>
<dbReference type="EMBL" id="CP032829">
    <property type="protein sequence ID" value="AYJ85622.1"/>
    <property type="molecule type" value="Genomic_DNA"/>
</dbReference>